<dbReference type="SUPFAM" id="SSF51735">
    <property type="entry name" value="NAD(P)-binding Rossmann-fold domains"/>
    <property type="match status" value="1"/>
</dbReference>
<dbReference type="InterPro" id="IPR003462">
    <property type="entry name" value="ODC_Mu_crystall"/>
</dbReference>
<accession>A0A1T4SMY4</accession>
<organism evidence="1 2">
    <name type="scientific">Marinactinospora thermotolerans DSM 45154</name>
    <dbReference type="NCBI Taxonomy" id="1122192"/>
    <lineage>
        <taxon>Bacteria</taxon>
        <taxon>Bacillati</taxon>
        <taxon>Actinomycetota</taxon>
        <taxon>Actinomycetes</taxon>
        <taxon>Streptosporangiales</taxon>
        <taxon>Nocardiopsidaceae</taxon>
        <taxon>Marinactinospora</taxon>
    </lineage>
</organism>
<dbReference type="InterPro" id="IPR036291">
    <property type="entry name" value="NAD(P)-bd_dom_sf"/>
</dbReference>
<dbReference type="Gene3D" id="3.40.50.720">
    <property type="entry name" value="NAD(P)-binding Rossmann-like Domain"/>
    <property type="match status" value="1"/>
</dbReference>
<dbReference type="Proteomes" id="UP000190637">
    <property type="component" value="Unassembled WGS sequence"/>
</dbReference>
<dbReference type="EMBL" id="FUWS01000010">
    <property type="protein sequence ID" value="SKA29545.1"/>
    <property type="molecule type" value="Genomic_DNA"/>
</dbReference>
<dbReference type="Pfam" id="PF02423">
    <property type="entry name" value="OCD_Mu_crystall"/>
    <property type="match status" value="1"/>
</dbReference>
<reference evidence="1 2" key="1">
    <citation type="submission" date="2017-02" db="EMBL/GenBank/DDBJ databases">
        <authorList>
            <person name="Peterson S.W."/>
        </authorList>
    </citation>
    <scope>NUCLEOTIDE SEQUENCE [LARGE SCALE GENOMIC DNA]</scope>
    <source>
        <strain evidence="1 2">DSM 45154</strain>
    </source>
</reference>
<name>A0A1T4SMY4_9ACTN</name>
<dbReference type="Gene3D" id="3.30.1780.10">
    <property type="entry name" value="ornithine cyclodeaminase, domain 1"/>
    <property type="match status" value="1"/>
</dbReference>
<dbReference type="STRING" id="1122192.SAMN02745673_03731"/>
<keyword evidence="2" id="KW-1185">Reference proteome</keyword>
<dbReference type="AlphaFoldDB" id="A0A1T4SMY4"/>
<dbReference type="GO" id="GO:0005737">
    <property type="term" value="C:cytoplasm"/>
    <property type="evidence" value="ECO:0007669"/>
    <property type="project" value="TreeGrafter"/>
</dbReference>
<protein>
    <submittedName>
        <fullName evidence="1">Ornithine cyclodeaminase</fullName>
    </submittedName>
</protein>
<proteinExistence type="predicted"/>
<dbReference type="PANTHER" id="PTHR13812">
    <property type="entry name" value="KETIMINE REDUCTASE MU-CRYSTALLIN"/>
    <property type="match status" value="1"/>
</dbReference>
<dbReference type="PANTHER" id="PTHR13812:SF19">
    <property type="entry name" value="KETIMINE REDUCTASE MU-CRYSTALLIN"/>
    <property type="match status" value="1"/>
</dbReference>
<sequence>MRVRAGWGWDNERVTRCLGRSDLLRLFDAHACLDRLWHGFTASPARIGAQRVRTDLPGPASASVLFPGLLPGIPAYTVRDETGHRGSGAVSRGVVCLHDLDTGEPLALLDAGALADWRTGLSAALGAHALARSDADVLGVLGCGARAEVLTRGLAALRPLAGVVVADRDGERAVDFARRCQEALGIQARSVATAEEVGAKAEVIAVAADTSVSLLGRVGERPGVHYALLGVGAVDGGEILTGLPRGARAIVDDTELADGFGGDAPRVAGTLRDVLTGTVAARTSADAVTAYVPFGPPWQDLTLSWLAYRSAVEAGVGTDLDFLA</sequence>
<gene>
    <name evidence="1" type="ORF">SAMN02745673_03731</name>
</gene>
<evidence type="ECO:0000313" key="2">
    <source>
        <dbReference type="Proteomes" id="UP000190637"/>
    </source>
</evidence>
<dbReference type="InterPro" id="IPR023401">
    <property type="entry name" value="ODC_N"/>
</dbReference>
<evidence type="ECO:0000313" key="1">
    <source>
        <dbReference type="EMBL" id="SKA29545.1"/>
    </source>
</evidence>